<feature type="transmembrane region" description="Helical" evidence="19">
    <location>
        <begin position="506"/>
        <end position="529"/>
    </location>
</feature>
<evidence type="ECO:0000259" key="21">
    <source>
        <dbReference type="PROSITE" id="PS50041"/>
    </source>
</evidence>
<feature type="domain" description="Sushi" evidence="22">
    <location>
        <begin position="306"/>
        <end position="368"/>
    </location>
</feature>
<dbReference type="InterPro" id="IPR033991">
    <property type="entry name" value="Selectin_CTLD"/>
</dbReference>
<keyword evidence="24" id="KW-1185">Reference proteome</keyword>
<dbReference type="SMART" id="SM00034">
    <property type="entry name" value="CLECT"/>
    <property type="match status" value="1"/>
</dbReference>
<dbReference type="SMART" id="SM00181">
    <property type="entry name" value="EGF"/>
    <property type="match status" value="1"/>
</dbReference>
<keyword evidence="6 19" id="KW-0812">Transmembrane</keyword>
<dbReference type="SUPFAM" id="SSF56436">
    <property type="entry name" value="C-type lectin-like"/>
    <property type="match status" value="1"/>
</dbReference>
<protein>
    <submittedName>
        <fullName evidence="23">Uncharacterized protein</fullName>
    </submittedName>
</protein>
<accession>A0A3Q4BXJ6</accession>
<dbReference type="PROSITE" id="PS00615">
    <property type="entry name" value="C_TYPE_LECTIN_1"/>
    <property type="match status" value="1"/>
</dbReference>
<evidence type="ECO:0000256" key="16">
    <source>
        <dbReference type="ARBA" id="ARBA00023180"/>
    </source>
</evidence>
<feature type="disulfide bond" evidence="18">
    <location>
        <begin position="339"/>
        <end position="366"/>
    </location>
</feature>
<dbReference type="CDD" id="cd00054">
    <property type="entry name" value="EGF_CA"/>
    <property type="match status" value="1"/>
</dbReference>
<dbReference type="FunFam" id="2.10.70.10:FF:000001">
    <property type="entry name" value="Selectin P"/>
    <property type="match status" value="3"/>
</dbReference>
<dbReference type="GO" id="GO:0005886">
    <property type="term" value="C:plasma membrane"/>
    <property type="evidence" value="ECO:0007669"/>
    <property type="project" value="UniProtKB-SubCell"/>
</dbReference>
<dbReference type="CDD" id="cd03592">
    <property type="entry name" value="CLECT_selectins_like"/>
    <property type="match status" value="1"/>
</dbReference>
<evidence type="ECO:0000256" key="19">
    <source>
        <dbReference type="SAM" id="Phobius"/>
    </source>
</evidence>
<dbReference type="SUPFAM" id="SSF57535">
    <property type="entry name" value="Complement control module/SCR domain"/>
    <property type="match status" value="5"/>
</dbReference>
<feature type="domain" description="Sushi" evidence="22">
    <location>
        <begin position="244"/>
        <end position="305"/>
    </location>
</feature>
<dbReference type="InterPro" id="IPR002396">
    <property type="entry name" value="Selectin_superfamily"/>
</dbReference>
<comment type="subcellular location">
    <subcellularLocation>
        <location evidence="1">Cell membrane</location>
        <topology evidence="1">Single-pass type I membrane protein</topology>
    </subcellularLocation>
</comment>
<evidence type="ECO:0000256" key="1">
    <source>
        <dbReference type="ARBA" id="ARBA00004251"/>
    </source>
</evidence>
<evidence type="ECO:0000259" key="22">
    <source>
        <dbReference type="PROSITE" id="PS50923"/>
    </source>
</evidence>
<dbReference type="PANTHER" id="PTHR19325:SF569">
    <property type="entry name" value="COMPLEMENT COMPONENT 4 BINDING PROTEIN, SECRETORY-RELATED"/>
    <property type="match status" value="1"/>
</dbReference>
<dbReference type="InterPro" id="IPR000742">
    <property type="entry name" value="EGF"/>
</dbReference>
<dbReference type="Pfam" id="PF00059">
    <property type="entry name" value="Lectin_C"/>
    <property type="match status" value="1"/>
</dbReference>
<evidence type="ECO:0000256" key="4">
    <source>
        <dbReference type="ARBA" id="ARBA00022536"/>
    </source>
</evidence>
<keyword evidence="11" id="KW-0106">Calcium</keyword>
<evidence type="ECO:0000256" key="18">
    <source>
        <dbReference type="PROSITE-ProRule" id="PRU00302"/>
    </source>
</evidence>
<dbReference type="Proteomes" id="UP000261620">
    <property type="component" value="Unplaced"/>
</dbReference>
<dbReference type="Gene3D" id="3.10.100.10">
    <property type="entry name" value="Mannose-Binding Protein A, subunit A"/>
    <property type="match status" value="1"/>
</dbReference>
<dbReference type="GO" id="GO:0007155">
    <property type="term" value="P:cell adhesion"/>
    <property type="evidence" value="ECO:0007669"/>
    <property type="project" value="UniProtKB-KW"/>
</dbReference>
<feature type="disulfide bond" evidence="17">
    <location>
        <begin position="146"/>
        <end position="156"/>
    </location>
</feature>
<dbReference type="InterPro" id="IPR018378">
    <property type="entry name" value="C-type_lectin_CS"/>
</dbReference>
<evidence type="ECO:0000256" key="8">
    <source>
        <dbReference type="ARBA" id="ARBA00022729"/>
    </source>
</evidence>
<keyword evidence="5 18" id="KW-0768">Sushi</keyword>
<evidence type="ECO:0000256" key="12">
    <source>
        <dbReference type="ARBA" id="ARBA00022889"/>
    </source>
</evidence>
<feature type="disulfide bond" evidence="18">
    <location>
        <begin position="401"/>
        <end position="428"/>
    </location>
</feature>
<evidence type="ECO:0000256" key="3">
    <source>
        <dbReference type="ARBA" id="ARBA00022475"/>
    </source>
</evidence>
<dbReference type="Ensembl" id="ENSMMOT00000027524.1">
    <property type="protein sequence ID" value="ENSMMOP00000027062.1"/>
    <property type="gene ID" value="ENSMMOG00000020469.1"/>
</dbReference>
<feature type="disulfide bond" evidence="18">
    <location>
        <begin position="470"/>
        <end position="497"/>
    </location>
</feature>
<evidence type="ECO:0000256" key="11">
    <source>
        <dbReference type="ARBA" id="ARBA00022837"/>
    </source>
</evidence>
<reference evidence="23" key="2">
    <citation type="submission" date="2025-09" db="UniProtKB">
        <authorList>
            <consortium name="Ensembl"/>
        </authorList>
    </citation>
    <scope>IDENTIFICATION</scope>
</reference>
<keyword evidence="14 19" id="KW-0472">Membrane</keyword>
<evidence type="ECO:0000256" key="17">
    <source>
        <dbReference type="PROSITE-ProRule" id="PRU00076"/>
    </source>
</evidence>
<dbReference type="CDD" id="cd00033">
    <property type="entry name" value="CCP"/>
    <property type="match status" value="5"/>
</dbReference>
<reference evidence="23" key="1">
    <citation type="submission" date="2025-08" db="UniProtKB">
        <authorList>
            <consortium name="Ensembl"/>
        </authorList>
    </citation>
    <scope>IDENTIFICATION</scope>
</reference>
<keyword evidence="12" id="KW-0130">Cell adhesion</keyword>
<evidence type="ECO:0000256" key="6">
    <source>
        <dbReference type="ARBA" id="ARBA00022692"/>
    </source>
</evidence>
<evidence type="ECO:0000256" key="5">
    <source>
        <dbReference type="ARBA" id="ARBA00022659"/>
    </source>
</evidence>
<evidence type="ECO:0000256" key="10">
    <source>
        <dbReference type="ARBA" id="ARBA00022737"/>
    </source>
</evidence>
<evidence type="ECO:0000256" key="15">
    <source>
        <dbReference type="ARBA" id="ARBA00023157"/>
    </source>
</evidence>
<feature type="domain" description="C-type lectin" evidence="21">
    <location>
        <begin position="16"/>
        <end position="142"/>
    </location>
</feature>
<dbReference type="AlphaFoldDB" id="A0A3Q4BXJ6"/>
<keyword evidence="13 19" id="KW-1133">Transmembrane helix</keyword>
<evidence type="ECO:0000259" key="20">
    <source>
        <dbReference type="PROSITE" id="PS50026"/>
    </source>
</evidence>
<dbReference type="Pfam" id="PF00084">
    <property type="entry name" value="Sushi"/>
    <property type="match status" value="5"/>
</dbReference>
<dbReference type="PROSITE" id="PS01186">
    <property type="entry name" value="EGF_2"/>
    <property type="match status" value="1"/>
</dbReference>
<sequence>VVLSRFSSLFTLTIVLSGWSYYYSNTTMNWTDARVWCKAHYTDMVAIQNKEEIDHLNSWLPTKSTYYWIGIRKINNVWTWVGTNKSLTVEATNWAHGEPNNGKGRKRIGVNEDCVEMYIKRTLETGKWNDERCGKKKTALCYTAACKNDSCVHGECVETINSHKCACFEGFYGEKCENVVKCNKEELTIPSKGSVNCTHKYGDFSYISTCQYSCEEGYQLNMSRPLTCMANKEWSEQPPTCDLVKCEELSRPTRGSIKCSHPLGPWSYQSTCEFTCDEGYALAAPTTLQCQASGIWNSSQPFCAAVQCPALQELENGSASCKGEKAIWFNYGNTCSFSCAPGYRLVGPSAVTCTSAAEWNETTPRCEAITCQNPEGEAHLVRDCNQPLADLRPDSICRFRCEAGFELQGTDTIQCSEEGQWSKAIPTCKVIECPSPEIPSSVQMNCSLSPSSFDSPMTPHPLGMICIFSCDDGHELQGTSRMECVNPGQWTSTPPSCTASSASMTALVSSTAAGGVFSLTCLSLVVWILRRLKQKANQFELNRLDKHSSLIIRTVFPSFVVELQSSGSFSVFCYSNSDIEPPYQVYRNSIDSLL</sequence>
<evidence type="ECO:0000256" key="7">
    <source>
        <dbReference type="ARBA" id="ARBA00022723"/>
    </source>
</evidence>
<keyword evidence="15 17" id="KW-1015">Disulfide bond</keyword>
<dbReference type="GO" id="GO:0046872">
    <property type="term" value="F:metal ion binding"/>
    <property type="evidence" value="ECO:0007669"/>
    <property type="project" value="UniProtKB-KW"/>
</dbReference>
<keyword evidence="7" id="KW-0479">Metal-binding</keyword>
<dbReference type="InterPro" id="IPR001304">
    <property type="entry name" value="C-type_lectin-like"/>
</dbReference>
<keyword evidence="10" id="KW-0677">Repeat</keyword>
<dbReference type="GO" id="GO:0030246">
    <property type="term" value="F:carbohydrate binding"/>
    <property type="evidence" value="ECO:0007669"/>
    <property type="project" value="UniProtKB-KW"/>
</dbReference>
<feature type="disulfide bond" evidence="18">
    <location>
        <begin position="276"/>
        <end position="303"/>
    </location>
</feature>
<dbReference type="PROSITE" id="PS50041">
    <property type="entry name" value="C_TYPE_LECTIN_2"/>
    <property type="match status" value="1"/>
</dbReference>
<dbReference type="InterPro" id="IPR016187">
    <property type="entry name" value="CTDL_fold"/>
</dbReference>
<evidence type="ECO:0000256" key="14">
    <source>
        <dbReference type="ARBA" id="ARBA00023136"/>
    </source>
</evidence>
<dbReference type="InterPro" id="IPR000436">
    <property type="entry name" value="Sushi_SCR_CCP_dom"/>
</dbReference>
<dbReference type="Gene3D" id="2.10.70.10">
    <property type="entry name" value="Complement Module, domain 1"/>
    <property type="match status" value="5"/>
</dbReference>
<feature type="disulfide bond" evidence="17">
    <location>
        <begin position="167"/>
        <end position="176"/>
    </location>
</feature>
<keyword evidence="8" id="KW-0732">Signal</keyword>
<proteinExistence type="inferred from homology"/>
<dbReference type="InterPro" id="IPR050350">
    <property type="entry name" value="Compl-Cell_Adhes-Reg"/>
</dbReference>
<dbReference type="PRINTS" id="PR00343">
    <property type="entry name" value="SELECTIN"/>
</dbReference>
<keyword evidence="16" id="KW-0325">Glycoprotein</keyword>
<evidence type="ECO:0000256" key="9">
    <source>
        <dbReference type="ARBA" id="ARBA00022734"/>
    </source>
</evidence>
<dbReference type="FunFam" id="3.10.100.10:FF:000007">
    <property type="entry name" value="L-selectin"/>
    <property type="match status" value="1"/>
</dbReference>
<keyword evidence="9" id="KW-0430">Lectin</keyword>
<keyword evidence="3" id="KW-1003">Cell membrane</keyword>
<organism evidence="23 24">
    <name type="scientific">Mola mola</name>
    <name type="common">Ocean sunfish</name>
    <name type="synonym">Tetraodon mola</name>
    <dbReference type="NCBI Taxonomy" id="94237"/>
    <lineage>
        <taxon>Eukaryota</taxon>
        <taxon>Metazoa</taxon>
        <taxon>Chordata</taxon>
        <taxon>Craniata</taxon>
        <taxon>Vertebrata</taxon>
        <taxon>Euteleostomi</taxon>
        <taxon>Actinopterygii</taxon>
        <taxon>Neopterygii</taxon>
        <taxon>Teleostei</taxon>
        <taxon>Neoteleostei</taxon>
        <taxon>Acanthomorphata</taxon>
        <taxon>Eupercaria</taxon>
        <taxon>Tetraodontiformes</taxon>
        <taxon>Molidae</taxon>
        <taxon>Mola</taxon>
    </lineage>
</organism>
<dbReference type="PROSITE" id="PS00022">
    <property type="entry name" value="EGF_1"/>
    <property type="match status" value="1"/>
</dbReference>
<dbReference type="PROSITE" id="PS50923">
    <property type="entry name" value="SUSHI"/>
    <property type="match status" value="5"/>
</dbReference>
<feature type="domain" description="Sushi" evidence="22">
    <location>
        <begin position="180"/>
        <end position="243"/>
    </location>
</feature>
<feature type="domain" description="Sushi" evidence="22">
    <location>
        <begin position="369"/>
        <end position="430"/>
    </location>
</feature>
<comment type="similarity">
    <text evidence="2">Belongs to the selectin/LECAM family.</text>
</comment>
<evidence type="ECO:0000256" key="2">
    <source>
        <dbReference type="ARBA" id="ARBA00007360"/>
    </source>
</evidence>
<dbReference type="PANTHER" id="PTHR19325">
    <property type="entry name" value="COMPLEMENT COMPONENT-RELATED SUSHI DOMAIN-CONTAINING"/>
    <property type="match status" value="1"/>
</dbReference>
<dbReference type="SMART" id="SM00032">
    <property type="entry name" value="CCP"/>
    <property type="match status" value="5"/>
</dbReference>
<feature type="domain" description="EGF-like" evidence="20">
    <location>
        <begin position="142"/>
        <end position="177"/>
    </location>
</feature>
<dbReference type="PROSITE" id="PS50026">
    <property type="entry name" value="EGF_3"/>
    <property type="match status" value="1"/>
</dbReference>
<evidence type="ECO:0000313" key="24">
    <source>
        <dbReference type="Proteomes" id="UP000261620"/>
    </source>
</evidence>
<dbReference type="InterPro" id="IPR035976">
    <property type="entry name" value="Sushi/SCR/CCP_sf"/>
</dbReference>
<evidence type="ECO:0000256" key="13">
    <source>
        <dbReference type="ARBA" id="ARBA00022989"/>
    </source>
</evidence>
<feature type="domain" description="Sushi" evidence="22">
    <location>
        <begin position="431"/>
        <end position="499"/>
    </location>
</feature>
<dbReference type="InterPro" id="IPR016186">
    <property type="entry name" value="C-type_lectin-like/link_sf"/>
</dbReference>
<name>A0A3Q4BXJ6_MOLML</name>
<keyword evidence="4 17" id="KW-0245">EGF-like domain</keyword>
<evidence type="ECO:0000313" key="23">
    <source>
        <dbReference type="Ensembl" id="ENSMMOP00000027062.1"/>
    </source>
</evidence>
<feature type="disulfide bond" evidence="18">
    <location>
        <begin position="214"/>
        <end position="241"/>
    </location>
</feature>
<comment type="caution">
    <text evidence="17">Lacks conserved residue(s) required for the propagation of feature annotation.</text>
</comment>